<dbReference type="PANTHER" id="PTHR28489">
    <property type="entry name" value="RENTINAL DEGENERATION 3-LIKE"/>
    <property type="match status" value="1"/>
</dbReference>
<evidence type="ECO:0000256" key="1">
    <source>
        <dbReference type="SAM" id="MobiDB-lite"/>
    </source>
</evidence>
<evidence type="ECO:0000313" key="3">
    <source>
        <dbReference type="Proteomes" id="UP000472270"/>
    </source>
</evidence>
<dbReference type="Ensembl" id="ENSSRHT00000071454.1">
    <property type="protein sequence ID" value="ENSSRHP00000069552.1"/>
    <property type="gene ID" value="ENSSRHG00000034611.1"/>
</dbReference>
<organism evidence="2 3">
    <name type="scientific">Sinocyclocheilus rhinocerous</name>
    <dbReference type="NCBI Taxonomy" id="307959"/>
    <lineage>
        <taxon>Eukaryota</taxon>
        <taxon>Metazoa</taxon>
        <taxon>Chordata</taxon>
        <taxon>Craniata</taxon>
        <taxon>Vertebrata</taxon>
        <taxon>Euteleostomi</taxon>
        <taxon>Actinopterygii</taxon>
        <taxon>Neopterygii</taxon>
        <taxon>Teleostei</taxon>
        <taxon>Ostariophysi</taxon>
        <taxon>Cypriniformes</taxon>
        <taxon>Cyprinidae</taxon>
        <taxon>Cyprininae</taxon>
        <taxon>Sinocyclocheilus</taxon>
    </lineage>
</organism>
<feature type="region of interest" description="Disordered" evidence="1">
    <location>
        <begin position="165"/>
        <end position="258"/>
    </location>
</feature>
<feature type="compositionally biased region" description="Basic and acidic residues" evidence="1">
    <location>
        <begin position="245"/>
        <end position="258"/>
    </location>
</feature>
<name>A0A673L0Z2_9TELE</name>
<reference evidence="2" key="1">
    <citation type="submission" date="2025-08" db="UniProtKB">
        <authorList>
            <consortium name="Ensembl"/>
        </authorList>
    </citation>
    <scope>IDENTIFICATION</scope>
</reference>
<feature type="compositionally biased region" description="Basic and acidic residues" evidence="1">
    <location>
        <begin position="218"/>
        <end position="232"/>
    </location>
</feature>
<dbReference type="PANTHER" id="PTHR28489:SF4">
    <property type="entry name" value="PROTEIN RD3-LIKE"/>
    <property type="match status" value="1"/>
</dbReference>
<proteinExistence type="predicted"/>
<keyword evidence="3" id="KW-1185">Reference proteome</keyword>
<accession>A0A673L0Z2</accession>
<sequence>MFPWSVVFSLEPKVPGQRTPEELVTNTFGAFPLWPKRTERIQLEKAAETRRRRNSSSADYSWLAGPQPHVPYELTPGDVLELQDLCAQIPPQQCGPVIVRFRKLLSEFEAEVHDVPKLFRGVLRNCLDELQGDAELENRVNRWEKQRSKSLSFVTFRSKFRTLNRGKGSFGGSRNDLQEENTWSDEDEEAAAMRTRKGRSLSMPEITPLEQAAQRLTKGRDEEKDRGKKDSKSLSWQWRRKKRGGGKEQEKGRKSDSRRHLERLKLMLSDCKTNTVHLLIEPKNTGLIFFFFTF</sequence>
<gene>
    <name evidence="2" type="primary">LOC107758498</name>
</gene>
<feature type="compositionally biased region" description="Acidic residues" evidence="1">
    <location>
        <begin position="178"/>
        <end position="190"/>
    </location>
</feature>
<evidence type="ECO:0000313" key="2">
    <source>
        <dbReference type="Ensembl" id="ENSSRHP00000069552.1"/>
    </source>
</evidence>
<protein>
    <submittedName>
        <fullName evidence="2">Protein RD3-like</fullName>
    </submittedName>
</protein>
<reference evidence="2" key="2">
    <citation type="submission" date="2025-09" db="UniProtKB">
        <authorList>
            <consortium name="Ensembl"/>
        </authorList>
    </citation>
    <scope>IDENTIFICATION</scope>
</reference>
<dbReference type="Proteomes" id="UP000472270">
    <property type="component" value="Unassembled WGS sequence"/>
</dbReference>
<dbReference type="InterPro" id="IPR028092">
    <property type="entry name" value="RD3"/>
</dbReference>
<dbReference type="Pfam" id="PF14473">
    <property type="entry name" value="RD3"/>
    <property type="match status" value="1"/>
</dbReference>
<dbReference type="AlphaFoldDB" id="A0A673L0Z2"/>